<dbReference type="PANTHER" id="PTHR37540">
    <property type="entry name" value="TRANSCRIPTION FACTOR (ACR-2), PUTATIVE-RELATED-RELATED"/>
    <property type="match status" value="1"/>
</dbReference>
<comment type="caution">
    <text evidence="2">The sequence shown here is derived from an EMBL/GenBank/DDBJ whole genome shotgun (WGS) entry which is preliminary data.</text>
</comment>
<evidence type="ECO:0000313" key="2">
    <source>
        <dbReference type="EMBL" id="KAK0740325.1"/>
    </source>
</evidence>
<dbReference type="PANTHER" id="PTHR37540:SF9">
    <property type="entry name" value="ZN(2)-C6 FUNGAL-TYPE DOMAIN-CONTAINING PROTEIN"/>
    <property type="match status" value="1"/>
</dbReference>
<feature type="compositionally biased region" description="Polar residues" evidence="1">
    <location>
        <begin position="482"/>
        <end position="497"/>
    </location>
</feature>
<reference evidence="2" key="1">
    <citation type="submission" date="2023-06" db="EMBL/GenBank/DDBJ databases">
        <title>Genome-scale phylogeny and comparative genomics of the fungal order Sordariales.</title>
        <authorList>
            <consortium name="Lawrence Berkeley National Laboratory"/>
            <person name="Hensen N."/>
            <person name="Bonometti L."/>
            <person name="Westerberg I."/>
            <person name="Brannstrom I.O."/>
            <person name="Guillou S."/>
            <person name="Cros-Aarteil S."/>
            <person name="Calhoun S."/>
            <person name="Haridas S."/>
            <person name="Kuo A."/>
            <person name="Mondo S."/>
            <person name="Pangilinan J."/>
            <person name="Riley R."/>
            <person name="LaButti K."/>
            <person name="Andreopoulos B."/>
            <person name="Lipzen A."/>
            <person name="Chen C."/>
            <person name="Yanf M."/>
            <person name="Daum C."/>
            <person name="Ng V."/>
            <person name="Clum A."/>
            <person name="Steindorff A."/>
            <person name="Ohm R."/>
            <person name="Martin F."/>
            <person name="Silar P."/>
            <person name="Natvig D."/>
            <person name="Lalanne C."/>
            <person name="Gautier V."/>
            <person name="Ament-velasquez S.L."/>
            <person name="Kruys A."/>
            <person name="Hutchinson M.I."/>
            <person name="Powell A.J."/>
            <person name="Barry K."/>
            <person name="Miller A.N."/>
            <person name="Grigoriev I.V."/>
            <person name="Debuchy R."/>
            <person name="Gladieux P."/>
            <person name="Thoren M.H."/>
            <person name="Johannesson H."/>
        </authorList>
    </citation>
    <scope>NUCLEOTIDE SEQUENCE</scope>
    <source>
        <strain evidence="2">SMH3187-1</strain>
    </source>
</reference>
<gene>
    <name evidence="2" type="ORF">B0T18DRAFT_207136</name>
</gene>
<accession>A0AA40JYR7</accession>
<evidence type="ECO:0000256" key="1">
    <source>
        <dbReference type="SAM" id="MobiDB-lite"/>
    </source>
</evidence>
<organism evidence="2 3">
    <name type="scientific">Schizothecium vesticola</name>
    <dbReference type="NCBI Taxonomy" id="314040"/>
    <lineage>
        <taxon>Eukaryota</taxon>
        <taxon>Fungi</taxon>
        <taxon>Dikarya</taxon>
        <taxon>Ascomycota</taxon>
        <taxon>Pezizomycotina</taxon>
        <taxon>Sordariomycetes</taxon>
        <taxon>Sordariomycetidae</taxon>
        <taxon>Sordariales</taxon>
        <taxon>Schizotheciaceae</taxon>
        <taxon>Schizothecium</taxon>
    </lineage>
</organism>
<dbReference type="AlphaFoldDB" id="A0AA40JYR7"/>
<evidence type="ECO:0000313" key="3">
    <source>
        <dbReference type="Proteomes" id="UP001172155"/>
    </source>
</evidence>
<sequence>MPRQERCPISYKPVQNDSFHPRFSLVNKPSTTLTRRTRHGGISAQLEPEKKLFASQAGPGTCIPLAMGRPNLDSMAVSQRPAILSPTTGSVSPGGAAKQPSSPFIFITSTNAKPDAASRRSIRSHVMRGKNRKRPSDKTGVQLGSWINNTGSTSLAPSADLGHVPKSMGCDLKCFPFVQELTSPMLDLVFQFFTVIKQTVYPAEICVDFDQSQWVEYLVTDAIFLYSTLFTTKAFFDYLRQGAFGPDTMKYLGVSLALLRDKLADSDAQPSNGTIASVVSLALMADKLGDVDSAEKHVRGLSQMVNLRGGIESFQSNPQLQLKICRADLGFALSSGWKPLFFQRDISWNPYVAARNLTTKTSIHKLHPSTPDQRLVNIWLDLEELSRSTNLAFQTGRKMRGELFQEALISAQYRLLALGAEKHYNSPLVERMAKMGMLAFSTVTFLQMQGIPMYIEDFATKLRRLLDSLASSSSHSVLCPKTTAQENQGPRPTTPRSGDTEAFLKLKLWLLFMGYISVLDQSKHQEFVASCVSDTMKNLGLSTWPAVRDVLMAHMWVDWTHKAKGKALVEIILAKQAQDNVCKSR</sequence>
<feature type="region of interest" description="Disordered" evidence="1">
    <location>
        <begin position="477"/>
        <end position="498"/>
    </location>
</feature>
<proteinExistence type="predicted"/>
<keyword evidence="3" id="KW-1185">Reference proteome</keyword>
<dbReference type="EMBL" id="JAUKUD010000006">
    <property type="protein sequence ID" value="KAK0740325.1"/>
    <property type="molecule type" value="Genomic_DNA"/>
</dbReference>
<dbReference type="Proteomes" id="UP001172155">
    <property type="component" value="Unassembled WGS sequence"/>
</dbReference>
<name>A0AA40JYR7_9PEZI</name>
<protein>
    <submittedName>
        <fullName evidence="2">Uncharacterized protein</fullName>
    </submittedName>
</protein>